<dbReference type="InterPro" id="IPR011009">
    <property type="entry name" value="Kinase-like_dom_sf"/>
</dbReference>
<dbReference type="PANTHER" id="PTHR21310">
    <property type="entry name" value="AMINOGLYCOSIDE PHOSPHOTRANSFERASE-RELATED-RELATED"/>
    <property type="match status" value="1"/>
</dbReference>
<evidence type="ECO:0000259" key="1">
    <source>
        <dbReference type="Pfam" id="PF01636"/>
    </source>
</evidence>
<dbReference type="OrthoDB" id="5327538at2759"/>
<protein>
    <recommendedName>
        <fullName evidence="1">Aminoglycoside phosphotransferase domain-containing protein</fullName>
    </recommendedName>
</protein>
<dbReference type="Proteomes" id="UP000799750">
    <property type="component" value="Unassembled WGS sequence"/>
</dbReference>
<dbReference type="Gene3D" id="4.10.1110.10">
    <property type="entry name" value="AN1-like Zinc finger"/>
    <property type="match status" value="1"/>
</dbReference>
<dbReference type="InterPro" id="IPR035896">
    <property type="entry name" value="AN1-like_Znf"/>
</dbReference>
<dbReference type="InterPro" id="IPR051678">
    <property type="entry name" value="AGP_Transferase"/>
</dbReference>
<dbReference type="Pfam" id="PF01636">
    <property type="entry name" value="APH"/>
    <property type="match status" value="1"/>
</dbReference>
<dbReference type="SUPFAM" id="SSF118310">
    <property type="entry name" value="AN1-like Zinc finger"/>
    <property type="match status" value="1"/>
</dbReference>
<name>A0A6A6QJP2_9PEZI</name>
<dbReference type="AlphaFoldDB" id="A0A6A6QJP2"/>
<gene>
    <name evidence="2" type="ORF">BU16DRAFT_574288</name>
</gene>
<accession>A0A6A6QJP2</accession>
<proteinExistence type="predicted"/>
<dbReference type="PANTHER" id="PTHR21310:SF15">
    <property type="entry name" value="AMINOGLYCOSIDE PHOSPHOTRANSFERASE DOMAIN-CONTAINING PROTEIN"/>
    <property type="match status" value="1"/>
</dbReference>
<dbReference type="EMBL" id="MU004194">
    <property type="protein sequence ID" value="KAF2492226.1"/>
    <property type="molecule type" value="Genomic_DNA"/>
</dbReference>
<dbReference type="SUPFAM" id="SSF56112">
    <property type="entry name" value="Protein kinase-like (PK-like)"/>
    <property type="match status" value="1"/>
</dbReference>
<dbReference type="InterPro" id="IPR002575">
    <property type="entry name" value="Aminoglycoside_PTrfase"/>
</dbReference>
<evidence type="ECO:0000313" key="2">
    <source>
        <dbReference type="EMBL" id="KAF2492226.1"/>
    </source>
</evidence>
<feature type="domain" description="Aminoglycoside phosphotransferase" evidence="1">
    <location>
        <begin position="108"/>
        <end position="216"/>
    </location>
</feature>
<organism evidence="2 3">
    <name type="scientific">Lophium mytilinum</name>
    <dbReference type="NCBI Taxonomy" id="390894"/>
    <lineage>
        <taxon>Eukaryota</taxon>
        <taxon>Fungi</taxon>
        <taxon>Dikarya</taxon>
        <taxon>Ascomycota</taxon>
        <taxon>Pezizomycotina</taxon>
        <taxon>Dothideomycetes</taxon>
        <taxon>Pleosporomycetidae</taxon>
        <taxon>Mytilinidiales</taxon>
        <taxon>Mytilinidiaceae</taxon>
        <taxon>Lophium</taxon>
    </lineage>
</organism>
<keyword evidence="3" id="KW-1185">Reference proteome</keyword>
<sequence length="453" mass="50757">MKNSIVPRFATCTIEHCGKPAVRALSCAHCESHLCAKHQSRQFHRCPSISEANDDEVEELISRIDKSELVQIASTLNEGKHCTFRPGKHVGDGAIMGCPNYHAWIDFDDGEKWLVRIPRSDFSSIPATLVEYFVSSEYATLKFLETTKVPAPRAFGFGFLSDPANHVGVNYLLMQALPGNPYDSSIATGNQRNRVLRQFAGILVEISNHPFKKAGSLLLDRNGAFEVAAVASHRFITLGRYGPFRTDADYFATIADQHLDLIADGQLYHTYPKEAFLFYQLLRQHNHELCSNTSGNAFFLKQVNDKGDHLLVDEEHNIVGIIDWQFARTVPACEAFGPSLLTADFQTLYSRNAGVTEADRELFRALQDLQRADLATYASSSELVRRFHIGFARGLSRDDVCEMVAGVLRLSSPRAQDMDMNLWFSQEWANDQGDSCYAQIEDLEHSSAHEAFP</sequence>
<evidence type="ECO:0000313" key="3">
    <source>
        <dbReference type="Proteomes" id="UP000799750"/>
    </source>
</evidence>
<reference evidence="2" key="1">
    <citation type="journal article" date="2020" name="Stud. Mycol.">
        <title>101 Dothideomycetes genomes: a test case for predicting lifestyles and emergence of pathogens.</title>
        <authorList>
            <person name="Haridas S."/>
            <person name="Albert R."/>
            <person name="Binder M."/>
            <person name="Bloem J."/>
            <person name="Labutti K."/>
            <person name="Salamov A."/>
            <person name="Andreopoulos B."/>
            <person name="Baker S."/>
            <person name="Barry K."/>
            <person name="Bills G."/>
            <person name="Bluhm B."/>
            <person name="Cannon C."/>
            <person name="Castanera R."/>
            <person name="Culley D."/>
            <person name="Daum C."/>
            <person name="Ezra D."/>
            <person name="Gonzalez J."/>
            <person name="Henrissat B."/>
            <person name="Kuo A."/>
            <person name="Liang C."/>
            <person name="Lipzen A."/>
            <person name="Lutzoni F."/>
            <person name="Magnuson J."/>
            <person name="Mondo S."/>
            <person name="Nolan M."/>
            <person name="Ohm R."/>
            <person name="Pangilinan J."/>
            <person name="Park H.-J."/>
            <person name="Ramirez L."/>
            <person name="Alfaro M."/>
            <person name="Sun H."/>
            <person name="Tritt A."/>
            <person name="Yoshinaga Y."/>
            <person name="Zwiers L.-H."/>
            <person name="Turgeon B."/>
            <person name="Goodwin S."/>
            <person name="Spatafora J."/>
            <person name="Crous P."/>
            <person name="Grigoriev I."/>
        </authorList>
    </citation>
    <scope>NUCLEOTIDE SEQUENCE</scope>
    <source>
        <strain evidence="2">CBS 269.34</strain>
    </source>
</reference>